<dbReference type="PANTHER" id="PTHR44943">
    <property type="entry name" value="CELLULOSE SYNTHASE OPERON PROTEIN C"/>
    <property type="match status" value="1"/>
</dbReference>
<dbReference type="SUPFAM" id="SSF48452">
    <property type="entry name" value="TPR-like"/>
    <property type="match status" value="1"/>
</dbReference>
<evidence type="ECO:0000313" key="6">
    <source>
        <dbReference type="Proteomes" id="UP000220102"/>
    </source>
</evidence>
<protein>
    <submittedName>
        <fullName evidence="5">Uncharacterized protein</fullName>
    </submittedName>
</protein>
<evidence type="ECO:0000256" key="2">
    <source>
        <dbReference type="ARBA" id="ARBA00022803"/>
    </source>
</evidence>
<evidence type="ECO:0000256" key="1">
    <source>
        <dbReference type="ARBA" id="ARBA00022737"/>
    </source>
</evidence>
<evidence type="ECO:0000256" key="4">
    <source>
        <dbReference type="SAM" id="Coils"/>
    </source>
</evidence>
<name>A0A2A8CUI3_9BACT</name>
<dbReference type="InterPro" id="IPR051685">
    <property type="entry name" value="Ycf3/AcsC/BcsC/TPR_MFPF"/>
</dbReference>
<dbReference type="InterPro" id="IPR019734">
    <property type="entry name" value="TPR_rpt"/>
</dbReference>
<dbReference type="Pfam" id="PF13432">
    <property type="entry name" value="TPR_16"/>
    <property type="match status" value="2"/>
</dbReference>
<dbReference type="PROSITE" id="PS50293">
    <property type="entry name" value="TPR_REGION"/>
    <property type="match status" value="1"/>
</dbReference>
<sequence>MSFNKILWTIDNELDPRSFERLATELLYRNGYREIEPIEPQDGGRDAEEYPRRGRGRHGNVCFFQFSLRNDWKTKLREDAERLNERDYEFETLVFVTSQEARGIDRDQLTDELCEKYGWDLVVFSREWLRLQLEEAHPDLAQKYLSVEVSGRTPELLFNIGTDEDLEEELSTALELLESEEPERAASRLKQFVGQHPESSQGWYFRAVAQYQLHRYDEAIASLNRASRLGHDREMLRLSRACTLTEKGIAENNREAIEEGCKLFRKVIEEKSDPTWADFYNLGNALSALGKAEEAVEAYEEAREKSERSSLLKNLGSAYHQVGDHEAEMECFNRALELEPTKPEALVSKGISLLIDFDKPDQAATFLERGVNHNPDWITHNPLTWYWLGLSNYRAERFQNSLEWINRGLTHQPGHEGLTHLKSEVLAQLTETNAEITSDARQFWERRLERDPRFYDARVRLIRLENEEENVERAWDLIDECLKLAGIEEVSFRASGFSIDQCTRALWFFPQYTQFRRSVPIAKYWNEDHALYHLGYPAPREERVLQALRTFLAVPFGLGMEFSVDENTENLDVLVSLQQKIYALVEEAVSAASRPFAHYFTSDLSNEETSGRLTEIILFMALLALREASAEYGWIGGRLSVLKEKLNEATTYCNPEDHHNSTITSVLKAINDELGLFPDEG</sequence>
<evidence type="ECO:0000256" key="3">
    <source>
        <dbReference type="PROSITE-ProRule" id="PRU00339"/>
    </source>
</evidence>
<gene>
    <name evidence="5" type="ORF">CRI94_15385</name>
</gene>
<dbReference type="Gene3D" id="1.25.40.10">
    <property type="entry name" value="Tetratricopeptide repeat domain"/>
    <property type="match status" value="2"/>
</dbReference>
<keyword evidence="4" id="KW-0175">Coiled coil</keyword>
<proteinExistence type="predicted"/>
<dbReference type="Proteomes" id="UP000220102">
    <property type="component" value="Unassembled WGS sequence"/>
</dbReference>
<evidence type="ECO:0000313" key="5">
    <source>
        <dbReference type="EMBL" id="PEN11416.1"/>
    </source>
</evidence>
<dbReference type="InterPro" id="IPR011990">
    <property type="entry name" value="TPR-like_helical_dom_sf"/>
</dbReference>
<organism evidence="5 6">
    <name type="scientific">Longibacter salinarum</name>
    <dbReference type="NCBI Taxonomy" id="1850348"/>
    <lineage>
        <taxon>Bacteria</taxon>
        <taxon>Pseudomonadati</taxon>
        <taxon>Rhodothermota</taxon>
        <taxon>Rhodothermia</taxon>
        <taxon>Rhodothermales</taxon>
        <taxon>Salisaetaceae</taxon>
        <taxon>Longibacter</taxon>
    </lineage>
</organism>
<dbReference type="EMBL" id="PDEQ01000009">
    <property type="protein sequence ID" value="PEN11416.1"/>
    <property type="molecule type" value="Genomic_DNA"/>
</dbReference>
<keyword evidence="1" id="KW-0677">Repeat</keyword>
<feature type="repeat" description="TPR" evidence="3">
    <location>
        <begin position="309"/>
        <end position="342"/>
    </location>
</feature>
<comment type="caution">
    <text evidence="5">The sequence shown here is derived from an EMBL/GenBank/DDBJ whole genome shotgun (WGS) entry which is preliminary data.</text>
</comment>
<reference evidence="5 6" key="1">
    <citation type="submission" date="2017-10" db="EMBL/GenBank/DDBJ databases">
        <title>Draft genome of Longibacter Salinarum.</title>
        <authorList>
            <person name="Goh K.M."/>
            <person name="Shamsir M.S."/>
            <person name="Lim S.W."/>
        </authorList>
    </citation>
    <scope>NUCLEOTIDE SEQUENCE [LARGE SCALE GENOMIC DNA]</scope>
    <source>
        <strain evidence="5 6">KCTC 52045</strain>
    </source>
</reference>
<keyword evidence="2 3" id="KW-0802">TPR repeat</keyword>
<accession>A0A2A8CUI3</accession>
<dbReference type="AlphaFoldDB" id="A0A2A8CUI3"/>
<dbReference type="PROSITE" id="PS50005">
    <property type="entry name" value="TPR"/>
    <property type="match status" value="1"/>
</dbReference>
<dbReference type="SMART" id="SM00028">
    <property type="entry name" value="TPR"/>
    <property type="match status" value="5"/>
</dbReference>
<dbReference type="OrthoDB" id="9803982at2"/>
<keyword evidence="6" id="KW-1185">Reference proteome</keyword>
<dbReference type="PANTHER" id="PTHR44943:SF8">
    <property type="entry name" value="TPR REPEAT-CONTAINING PROTEIN MJ0263"/>
    <property type="match status" value="1"/>
</dbReference>
<feature type="coiled-coil region" evidence="4">
    <location>
        <begin position="282"/>
        <end position="309"/>
    </location>
</feature>
<dbReference type="RefSeq" id="WP_098077918.1">
    <property type="nucleotide sequence ID" value="NZ_PDEQ01000009.1"/>
</dbReference>